<dbReference type="Proteomes" id="UP000703661">
    <property type="component" value="Unassembled WGS sequence"/>
</dbReference>
<feature type="compositionally biased region" description="Polar residues" evidence="1">
    <location>
        <begin position="293"/>
        <end position="307"/>
    </location>
</feature>
<feature type="region of interest" description="Disordered" evidence="1">
    <location>
        <begin position="284"/>
        <end position="452"/>
    </location>
</feature>
<evidence type="ECO:0000256" key="1">
    <source>
        <dbReference type="SAM" id="MobiDB-lite"/>
    </source>
</evidence>
<organism evidence="2 3">
    <name type="scientific">Entomortierella chlamydospora</name>
    <dbReference type="NCBI Taxonomy" id="101097"/>
    <lineage>
        <taxon>Eukaryota</taxon>
        <taxon>Fungi</taxon>
        <taxon>Fungi incertae sedis</taxon>
        <taxon>Mucoromycota</taxon>
        <taxon>Mortierellomycotina</taxon>
        <taxon>Mortierellomycetes</taxon>
        <taxon>Mortierellales</taxon>
        <taxon>Mortierellaceae</taxon>
        <taxon>Entomortierella</taxon>
    </lineage>
</organism>
<feature type="compositionally biased region" description="Basic and acidic residues" evidence="1">
    <location>
        <begin position="417"/>
        <end position="432"/>
    </location>
</feature>
<dbReference type="AlphaFoldDB" id="A0A9P6N1B2"/>
<protein>
    <submittedName>
        <fullName evidence="2">Uncharacterized protein</fullName>
    </submittedName>
</protein>
<dbReference type="EMBL" id="JAAAID010000156">
    <property type="protein sequence ID" value="KAG0021483.1"/>
    <property type="molecule type" value="Genomic_DNA"/>
</dbReference>
<gene>
    <name evidence="2" type="ORF">BGZ80_002285</name>
</gene>
<feature type="compositionally biased region" description="Basic residues" evidence="1">
    <location>
        <begin position="133"/>
        <end position="142"/>
    </location>
</feature>
<feature type="compositionally biased region" description="Basic and acidic residues" evidence="1">
    <location>
        <begin position="113"/>
        <end position="132"/>
    </location>
</feature>
<sequence>MSSRDQHGSSSSSRKRDRSPEDRRHDSSRSQRDKDRHEKSRDHHHSTHSSSHSRSSAKRDSSPKRHRSSHYKDDRDRHGKDEEKESTRKDRRRDDDDDDDDREGRHNSRKSSRRDADKDRSKNKDDNRDKEKKKSSHSRSSRRRDSDLSDSASGSGSGSGSGSETDSESEEDEMVKKAKSMIKTISEDDYFAKSAEFRLWLRQAKKKYFEDLSSDDARRYFKKFVRAWNDFDLDESYYKGIRTSQMQSKDLTKYQWRFAKKIGKDDQNKVEAIRDSIDTMTNTRFAQEVSRLTGKSTASGSDPTAGSSAPKRTLGPSLPPSANIGPSRRPMTADEVAEEEERDHIDRMRRRAEQRAYRKSKEADLEELAPKPTGREAMIEKRRAQTEYNRRERSPDVELSESDLMGTGSDFKSMLAAEKRRKEAREEKRGYNRDSAASGLRDAKLQAHREKEDKHIEALRQLWAQTQASKGL</sequence>
<feature type="compositionally biased region" description="Basic and acidic residues" evidence="1">
    <location>
        <begin position="373"/>
        <end position="396"/>
    </location>
</feature>
<dbReference type="InterPro" id="IPR044688">
    <property type="entry name" value="SCI-1-like"/>
</dbReference>
<name>A0A9P6N1B2_9FUNG</name>
<feature type="compositionally biased region" description="Basic and acidic residues" evidence="1">
    <location>
        <begin position="18"/>
        <end position="41"/>
    </location>
</feature>
<proteinExistence type="predicted"/>
<keyword evidence="3" id="KW-1185">Reference proteome</keyword>
<feature type="compositionally biased region" description="Basic and acidic residues" evidence="1">
    <location>
        <begin position="441"/>
        <end position="452"/>
    </location>
</feature>
<feature type="region of interest" description="Disordered" evidence="1">
    <location>
        <begin position="1"/>
        <end position="179"/>
    </location>
</feature>
<reference evidence="2" key="1">
    <citation type="journal article" date="2020" name="Fungal Divers.">
        <title>Resolving the Mortierellaceae phylogeny through synthesis of multi-gene phylogenetics and phylogenomics.</title>
        <authorList>
            <person name="Vandepol N."/>
            <person name="Liber J."/>
            <person name="Desiro A."/>
            <person name="Na H."/>
            <person name="Kennedy M."/>
            <person name="Barry K."/>
            <person name="Grigoriev I.V."/>
            <person name="Miller A.N."/>
            <person name="O'Donnell K."/>
            <person name="Stajich J.E."/>
            <person name="Bonito G."/>
        </authorList>
    </citation>
    <scope>NUCLEOTIDE SEQUENCE</scope>
    <source>
        <strain evidence="2">NRRL 2769</strain>
    </source>
</reference>
<dbReference type="PANTHER" id="PTHR34117:SF1">
    <property type="entry name" value="STYLE CELL-CYCLE INHIBITOR 1"/>
    <property type="match status" value="1"/>
</dbReference>
<dbReference type="PANTHER" id="PTHR34117">
    <property type="entry name" value="STYLE CELL-CYCLE INHIBITOR 1"/>
    <property type="match status" value="1"/>
</dbReference>
<evidence type="ECO:0000313" key="2">
    <source>
        <dbReference type="EMBL" id="KAG0021483.1"/>
    </source>
</evidence>
<feature type="compositionally biased region" description="Basic and acidic residues" evidence="1">
    <location>
        <begin position="342"/>
        <end position="363"/>
    </location>
</feature>
<evidence type="ECO:0000313" key="3">
    <source>
        <dbReference type="Proteomes" id="UP000703661"/>
    </source>
</evidence>
<accession>A0A9P6N1B2</accession>
<comment type="caution">
    <text evidence="2">The sequence shown here is derived from an EMBL/GenBank/DDBJ whole genome shotgun (WGS) entry which is preliminary data.</text>
</comment>
<feature type="compositionally biased region" description="Basic and acidic residues" evidence="1">
    <location>
        <begin position="70"/>
        <end position="94"/>
    </location>
</feature>